<name>A0A0N0Z7X9_9GAMM</name>
<dbReference type="Pfam" id="PF13369">
    <property type="entry name" value="Transglut_core2"/>
    <property type="match status" value="1"/>
</dbReference>
<accession>A0A0N0Z7X9</accession>
<protein>
    <submittedName>
        <fullName evidence="3">SirB1 family protein</fullName>
    </submittedName>
</protein>
<sequence>MKSIADLEFSTVSLCEGIIWVSQMIRADFPVARVQTQLDELVELAKASLSPTADYEQKIQQLIDLFYHDGLFGSVSGIYTLSDVLWLDNVLNSKQGMPASLGVIFLYIAQQLNLPIKPVIFPTQLILLVVRKDNSDWYINPQNGETLTRSLLNNWLKGSMGPLVQVADYPLEQAEHRLIIRQLFDTMKAALMEEKKMEMALKVCETLLLLEPEEPYEIRDRGLILAHLDCDHAALPDLTYFVEHCPEDPIAEMIKIQIYSLNDQPVVLH</sequence>
<gene>
    <name evidence="3" type="ORF">M992_2067</name>
</gene>
<dbReference type="OrthoDB" id="232498at2"/>
<dbReference type="InterPro" id="IPR032698">
    <property type="entry name" value="SirB1_N"/>
</dbReference>
<dbReference type="AlphaFoldDB" id="A0A0N0Z7X9"/>
<reference evidence="3 4" key="1">
    <citation type="submission" date="2015-07" db="EMBL/GenBank/DDBJ databases">
        <title>ATOL: Assembling a taxonomically balanced genome-scale reconstruction of the evolutionary history of the Enterobacteriaceae.</title>
        <authorList>
            <person name="Plunkett G.III."/>
            <person name="Neeno-Eckwall E.C."/>
            <person name="Glasner J.D."/>
            <person name="Perna N.T."/>
        </authorList>
    </citation>
    <scope>NUCLEOTIDE SEQUENCE [LARGE SCALE GENOMIC DNA]</scope>
    <source>
        <strain evidence="3 4">ATCC 35017</strain>
    </source>
</reference>
<dbReference type="Pfam" id="PF13371">
    <property type="entry name" value="TPR_9"/>
    <property type="match status" value="1"/>
</dbReference>
<proteinExistence type="inferred from homology"/>
<evidence type="ECO:0000313" key="4">
    <source>
        <dbReference type="Proteomes" id="UP000053226"/>
    </source>
</evidence>
<evidence type="ECO:0000313" key="3">
    <source>
        <dbReference type="EMBL" id="KPD02909.1"/>
    </source>
</evidence>
<keyword evidence="4" id="KW-1185">Reference proteome</keyword>
<evidence type="ECO:0000259" key="2">
    <source>
        <dbReference type="Pfam" id="PF13369"/>
    </source>
</evidence>
<organism evidence="3 4">
    <name type="scientific">Moellerella wisconsensis ATCC 35017</name>
    <dbReference type="NCBI Taxonomy" id="1354267"/>
    <lineage>
        <taxon>Bacteria</taxon>
        <taxon>Pseudomonadati</taxon>
        <taxon>Pseudomonadota</taxon>
        <taxon>Gammaproteobacteria</taxon>
        <taxon>Enterobacterales</taxon>
        <taxon>Morganellaceae</taxon>
        <taxon>Moellerella</taxon>
    </lineage>
</organism>
<evidence type="ECO:0000256" key="1">
    <source>
        <dbReference type="ARBA" id="ARBA00007100"/>
    </source>
</evidence>
<feature type="domain" description="Protein SirB1 N-terminal" evidence="2">
    <location>
        <begin position="33"/>
        <end position="183"/>
    </location>
</feature>
<dbReference type="EMBL" id="LGAA01000018">
    <property type="protein sequence ID" value="KPD02909.1"/>
    <property type="molecule type" value="Genomic_DNA"/>
</dbReference>
<dbReference type="RefSeq" id="WP_053908501.1">
    <property type="nucleotide sequence ID" value="NZ_CAWMUS010000018.1"/>
</dbReference>
<comment type="similarity">
    <text evidence="1">Belongs to the UPF0162 family.</text>
</comment>
<dbReference type="Proteomes" id="UP000053226">
    <property type="component" value="Unassembled WGS sequence"/>
</dbReference>
<comment type="caution">
    <text evidence="3">The sequence shown here is derived from an EMBL/GenBank/DDBJ whole genome shotgun (WGS) entry which is preliminary data.</text>
</comment>